<feature type="domain" description="DUF1214" evidence="1">
    <location>
        <begin position="391"/>
        <end position="500"/>
    </location>
</feature>
<evidence type="ECO:0000259" key="1">
    <source>
        <dbReference type="Pfam" id="PF06742"/>
    </source>
</evidence>
<evidence type="ECO:0000259" key="2">
    <source>
        <dbReference type="Pfam" id="PF06863"/>
    </source>
</evidence>
<dbReference type="PANTHER" id="PTHR36509">
    <property type="entry name" value="BLL3101 PROTEIN"/>
    <property type="match status" value="1"/>
</dbReference>
<feature type="domain" description="DUF1254" evidence="2">
    <location>
        <begin position="90"/>
        <end position="202"/>
    </location>
</feature>
<evidence type="ECO:0000313" key="4">
    <source>
        <dbReference type="Proteomes" id="UP001499854"/>
    </source>
</evidence>
<name>A0ABN2SPC8_9ACTN</name>
<keyword evidence="4" id="KW-1185">Reference proteome</keyword>
<dbReference type="Gene3D" id="2.60.40.1610">
    <property type="entry name" value="Domain of unknown function DUF1254"/>
    <property type="match status" value="1"/>
</dbReference>
<dbReference type="Gene3D" id="2.60.120.600">
    <property type="entry name" value="Domain of unknown function DUF1214, C-terminal domain"/>
    <property type="match status" value="1"/>
</dbReference>
<dbReference type="EMBL" id="BAAAQM010000043">
    <property type="protein sequence ID" value="GAA1990194.1"/>
    <property type="molecule type" value="Genomic_DNA"/>
</dbReference>
<dbReference type="SUPFAM" id="SSF160935">
    <property type="entry name" value="VPA0735-like"/>
    <property type="match status" value="1"/>
</dbReference>
<dbReference type="Proteomes" id="UP001499854">
    <property type="component" value="Unassembled WGS sequence"/>
</dbReference>
<dbReference type="Pfam" id="PF06863">
    <property type="entry name" value="DUF1254"/>
    <property type="match status" value="1"/>
</dbReference>
<dbReference type="Gene3D" id="1.10.3360.10">
    <property type="entry name" value="VPA0735-like domain"/>
    <property type="match status" value="1"/>
</dbReference>
<dbReference type="InterPro" id="IPR037049">
    <property type="entry name" value="DUF1214_C_sf"/>
</dbReference>
<proteinExistence type="predicted"/>
<dbReference type="InterPro" id="IPR010621">
    <property type="entry name" value="DUF1214"/>
</dbReference>
<organism evidence="3 4">
    <name type="scientific">Catenulispora subtropica</name>
    <dbReference type="NCBI Taxonomy" id="450798"/>
    <lineage>
        <taxon>Bacteria</taxon>
        <taxon>Bacillati</taxon>
        <taxon>Actinomycetota</taxon>
        <taxon>Actinomycetes</taxon>
        <taxon>Catenulisporales</taxon>
        <taxon>Catenulisporaceae</taxon>
        <taxon>Catenulispora</taxon>
    </lineage>
</organism>
<sequence>MPVDDAVLNSLTTPDEVSVGDRRMVFDGGMPTRGGADDAYAHIDRTAAFDAFVQGLPAVSLWAIRKGFVEAGVQDGDVFLTSGLLDCRSLLLTANCDTVYFITFLDLSDGPVLVDVPSDVLGAADDMWWRWVTDFGVPGPDRGTGGRYLFAGPGYEGTLPEGGVFVARSRTNRVALFGRAFLEDDDPAPVVDRIKDELKITPYTPGGLGSSIASFLDGECPLGQLGKPSTPRFVEGTGLAVNTCPPSDPDAFYRLLDEAVQAEPASALDPEVAAPIAAVGIVKDRPFSPDERMAAILTEAGAAANACVRAVAMRPRPAEGFHFYPDTGSNWISPLFAGGYSFQTPPPSVTEEGVKPFPDPGAKKTLARASFFYVATVVSPAMCMNLSGIGSQYLGATMDSGQRTLHGGSTYRVRLPAGIPAGKFWSLTAYDTQTRSMVVTDQLFPRAGSQAYPTPAAVADADGSITVWFGPVKPDGVTDGNWIQTDPDRAWFALLRFYSPLPAFFDKSWRPGEVELIDGEEA</sequence>
<dbReference type="Pfam" id="PF06742">
    <property type="entry name" value="DUF1214"/>
    <property type="match status" value="1"/>
</dbReference>
<gene>
    <name evidence="3" type="ORF">GCM10009838_61600</name>
</gene>
<reference evidence="3 4" key="1">
    <citation type="journal article" date="2019" name="Int. J. Syst. Evol. Microbiol.">
        <title>The Global Catalogue of Microorganisms (GCM) 10K type strain sequencing project: providing services to taxonomists for standard genome sequencing and annotation.</title>
        <authorList>
            <consortium name="The Broad Institute Genomics Platform"/>
            <consortium name="The Broad Institute Genome Sequencing Center for Infectious Disease"/>
            <person name="Wu L."/>
            <person name="Ma J."/>
        </authorList>
    </citation>
    <scope>NUCLEOTIDE SEQUENCE [LARGE SCALE GENOMIC DNA]</scope>
    <source>
        <strain evidence="3 4">JCM 16013</strain>
    </source>
</reference>
<dbReference type="InterPro" id="IPR010679">
    <property type="entry name" value="DUF1254"/>
</dbReference>
<evidence type="ECO:0000313" key="3">
    <source>
        <dbReference type="EMBL" id="GAA1990194.1"/>
    </source>
</evidence>
<dbReference type="RefSeq" id="WP_425558789.1">
    <property type="nucleotide sequence ID" value="NZ_BAAAQM010000043.1"/>
</dbReference>
<dbReference type="InterPro" id="IPR037050">
    <property type="entry name" value="DUF1254_sf"/>
</dbReference>
<protein>
    <submittedName>
        <fullName evidence="3">DUF1254 domain-containing protein</fullName>
    </submittedName>
</protein>
<dbReference type="PANTHER" id="PTHR36509:SF3">
    <property type="entry name" value="SIGNAL PEPTIDE PROTEIN"/>
    <property type="match status" value="1"/>
</dbReference>
<comment type="caution">
    <text evidence="3">The sequence shown here is derived from an EMBL/GenBank/DDBJ whole genome shotgun (WGS) entry which is preliminary data.</text>
</comment>
<accession>A0ABN2SPC8</accession>